<reference evidence="4 5" key="2">
    <citation type="submission" date="2019-12" db="EMBL/GenBank/DDBJ databases">
        <title>Draft genome sequence of Pseudomonas otitidis recovered from a chicken carcass.</title>
        <authorList>
            <person name="Vieira T.R."/>
            <person name="Oliviera E.F.C."/>
            <person name="Silva N.M.V."/>
            <person name="Sambrano G.E."/>
            <person name="Cibulski S.P."/>
            <person name="Cardoso M.R.I."/>
        </authorList>
    </citation>
    <scope>NUCLEOTIDE SEQUENCE [LARGE SCALE GENOMIC DNA]</scope>
    <source>
        <strain evidence="4 5">25_K</strain>
    </source>
</reference>
<dbReference type="EMBL" id="AP022213">
    <property type="protein sequence ID" value="BBT19493.1"/>
    <property type="molecule type" value="Genomic_DNA"/>
</dbReference>
<dbReference type="AlphaFoldDB" id="A0A1I0U060"/>
<dbReference type="KEGG" id="poj:PtoMrB4_55120"/>
<evidence type="ECO:0000313" key="2">
    <source>
        <dbReference type="EMBL" id="BBT19493.1"/>
    </source>
</evidence>
<dbReference type="EMBL" id="WTFN01000104">
    <property type="protein sequence ID" value="MWK59582.1"/>
    <property type="molecule type" value="Genomic_DNA"/>
</dbReference>
<dbReference type="EMBL" id="AP022642">
    <property type="protein sequence ID" value="BCA31535.1"/>
    <property type="molecule type" value="Genomic_DNA"/>
</dbReference>
<evidence type="ECO:0000313" key="3">
    <source>
        <dbReference type="EMBL" id="BCA31535.1"/>
    </source>
</evidence>
<evidence type="ECO:0000313" key="4">
    <source>
        <dbReference type="EMBL" id="MWK59582.1"/>
    </source>
</evidence>
<evidence type="ECO:0000313" key="6">
    <source>
        <dbReference type="Proteomes" id="UP000501237"/>
    </source>
</evidence>
<dbReference type="Pfam" id="PF06568">
    <property type="entry name" value="YjiS-like"/>
    <property type="match status" value="1"/>
</dbReference>
<dbReference type="GeneID" id="57400743"/>
<organism evidence="4 5">
    <name type="scientific">Metapseudomonas otitidis</name>
    <dbReference type="NCBI Taxonomy" id="319939"/>
    <lineage>
        <taxon>Bacteria</taxon>
        <taxon>Pseudomonadati</taxon>
        <taxon>Pseudomonadota</taxon>
        <taxon>Gammaproteobacteria</taxon>
        <taxon>Pseudomonadales</taxon>
        <taxon>Pseudomonadaceae</taxon>
        <taxon>Metapseudomonas</taxon>
    </lineage>
</organism>
<reference evidence="3 6" key="3">
    <citation type="journal article" date="2020" name="Microbiol. Resour. Announc.">
        <title>Complete genome sequence of Pseudomonas otitidis strain MrB4, isolated from Lake Biwa in Japan.</title>
        <authorList>
            <person name="Miyazaki K."/>
            <person name="Hase E."/>
            <person name="Maruya T."/>
        </authorList>
    </citation>
    <scope>NUCLEOTIDE SEQUENCE [LARGE SCALE GENOMIC DNA]</scope>
    <source>
        <strain evidence="3 6">MrB4</strain>
    </source>
</reference>
<feature type="domain" description="YjiS-like" evidence="1">
    <location>
        <begin position="26"/>
        <end position="60"/>
    </location>
</feature>
<sequence>MERHLHARPAPLPPAPRAPLFLRLYARVVEWQRNARTRSHLAQLNAQQLADIGLSESDRRVELDKPFWR</sequence>
<evidence type="ECO:0000313" key="5">
    <source>
        <dbReference type="Proteomes" id="UP000461288"/>
    </source>
</evidence>
<dbReference type="Proteomes" id="UP000515591">
    <property type="component" value="Chromosome"/>
</dbReference>
<gene>
    <name evidence="4" type="ORF">GO594_26650</name>
    <name evidence="3" type="ORF">PtoMrB4_55120</name>
    <name evidence="2" type="ORF">WP8S17C03_55420</name>
</gene>
<dbReference type="Proteomes" id="UP000461288">
    <property type="component" value="Unassembled WGS sequence"/>
</dbReference>
<dbReference type="STRING" id="319939.SAMN05216263_10747"/>
<dbReference type="RefSeq" id="WP_044403443.1">
    <property type="nucleotide sequence ID" value="NZ_AP022213.1"/>
</dbReference>
<accession>A0A1I0U060</accession>
<evidence type="ECO:0000259" key="1">
    <source>
        <dbReference type="Pfam" id="PF06568"/>
    </source>
</evidence>
<protein>
    <submittedName>
        <fullName evidence="4">DUF1127 domain-containing protein</fullName>
    </submittedName>
</protein>
<reference evidence="2 7" key="1">
    <citation type="submission" date="2019-12" db="EMBL/GenBank/DDBJ databases">
        <title>complete genome sequences of Pseudomonas otitidis str. WP8-S17-CRE-03 isolated from wastewater treatment plant effluent.</title>
        <authorList>
            <person name="Sekizuka T."/>
            <person name="Itokawa K."/>
            <person name="Yatsu K."/>
            <person name="Inamine Y."/>
            <person name="Kuroda M."/>
        </authorList>
    </citation>
    <scope>NUCLEOTIDE SEQUENCE [LARGE SCALE GENOMIC DNA]</scope>
    <source>
        <strain evidence="2 7">WP8-S17-CRE-03</strain>
    </source>
</reference>
<dbReference type="InterPro" id="IPR009506">
    <property type="entry name" value="YjiS-like"/>
</dbReference>
<proteinExistence type="predicted"/>
<name>A0A1I0U060_9GAMM</name>
<evidence type="ECO:0000313" key="7">
    <source>
        <dbReference type="Proteomes" id="UP000515591"/>
    </source>
</evidence>
<dbReference type="Proteomes" id="UP000501237">
    <property type="component" value="Chromosome"/>
</dbReference>